<dbReference type="SUPFAM" id="SSF56112">
    <property type="entry name" value="Protein kinase-like (PK-like)"/>
    <property type="match status" value="1"/>
</dbReference>
<keyword evidence="2 9" id="KW-0723">Serine/threonine-protein kinase</keyword>
<protein>
    <submittedName>
        <fullName evidence="13">AGC family protein kinase</fullName>
    </submittedName>
</protein>
<feature type="domain" description="AGC-kinase C-terminal" evidence="12">
    <location>
        <begin position="364"/>
        <end position="433"/>
    </location>
</feature>
<keyword evidence="6 13" id="KW-0418">Kinase</keyword>
<evidence type="ECO:0000256" key="1">
    <source>
        <dbReference type="ARBA" id="ARBA00006935"/>
    </source>
</evidence>
<feature type="domain" description="Protein kinase" evidence="11">
    <location>
        <begin position="113"/>
        <end position="363"/>
    </location>
</feature>
<evidence type="ECO:0000259" key="10">
    <source>
        <dbReference type="PROSITE" id="PS50003"/>
    </source>
</evidence>
<dbReference type="InterPro" id="IPR001849">
    <property type="entry name" value="PH_domain"/>
</dbReference>
<keyword evidence="7 8" id="KW-0067">ATP-binding</keyword>
<dbReference type="Pfam" id="PF00069">
    <property type="entry name" value="Pkinase"/>
    <property type="match status" value="1"/>
</dbReference>
<evidence type="ECO:0000256" key="5">
    <source>
        <dbReference type="ARBA" id="ARBA00022741"/>
    </source>
</evidence>
<dbReference type="eggNOG" id="KOG0598">
    <property type="taxonomic scope" value="Eukaryota"/>
</dbReference>
<feature type="binding site" evidence="8">
    <location>
        <position position="146"/>
    </location>
    <ligand>
        <name>ATP</name>
        <dbReference type="ChEBI" id="CHEBI:30616"/>
    </ligand>
</feature>
<dbReference type="FunFam" id="1.10.510.10:FF:000008">
    <property type="entry name" value="Non-specific serine/threonine protein kinase"/>
    <property type="match status" value="1"/>
</dbReference>
<evidence type="ECO:0000259" key="11">
    <source>
        <dbReference type="PROSITE" id="PS50011"/>
    </source>
</evidence>
<dbReference type="PROSITE" id="PS50011">
    <property type="entry name" value="PROTEIN_KINASE_DOM"/>
    <property type="match status" value="1"/>
</dbReference>
<keyword evidence="14" id="KW-1185">Reference proteome</keyword>
<dbReference type="GO" id="GO:0035556">
    <property type="term" value="P:intracellular signal transduction"/>
    <property type="evidence" value="ECO:0000318"/>
    <property type="project" value="GO_Central"/>
</dbReference>
<evidence type="ECO:0000256" key="6">
    <source>
        <dbReference type="ARBA" id="ARBA00022777"/>
    </source>
</evidence>
<evidence type="ECO:0000256" key="3">
    <source>
        <dbReference type="ARBA" id="ARBA00022553"/>
    </source>
</evidence>
<keyword evidence="3" id="KW-0597">Phosphoprotein</keyword>
<dbReference type="InParanoid" id="A2FZ96"/>
<dbReference type="SMART" id="SM00220">
    <property type="entry name" value="S_TKc"/>
    <property type="match status" value="1"/>
</dbReference>
<dbReference type="CDD" id="cd05123">
    <property type="entry name" value="STKc_AGC"/>
    <property type="match status" value="1"/>
</dbReference>
<dbReference type="InterPro" id="IPR017441">
    <property type="entry name" value="Protein_kinase_ATP_BS"/>
</dbReference>
<organism evidence="13 14">
    <name type="scientific">Trichomonas vaginalis (strain ATCC PRA-98 / G3)</name>
    <dbReference type="NCBI Taxonomy" id="412133"/>
    <lineage>
        <taxon>Eukaryota</taxon>
        <taxon>Metamonada</taxon>
        <taxon>Parabasalia</taxon>
        <taxon>Trichomonadida</taxon>
        <taxon>Trichomonadidae</taxon>
        <taxon>Trichomonas</taxon>
    </lineage>
</organism>
<dbReference type="KEGG" id="tva:4747439"/>
<evidence type="ECO:0000313" key="14">
    <source>
        <dbReference type="Proteomes" id="UP000001542"/>
    </source>
</evidence>
<dbReference type="OrthoDB" id="3205605at2759"/>
<dbReference type="GO" id="GO:0004674">
    <property type="term" value="F:protein serine/threonine kinase activity"/>
    <property type="evidence" value="ECO:0000318"/>
    <property type="project" value="GO_Central"/>
</dbReference>
<dbReference type="Pfam" id="PF00169">
    <property type="entry name" value="PH"/>
    <property type="match status" value="1"/>
</dbReference>
<evidence type="ECO:0000256" key="7">
    <source>
        <dbReference type="ARBA" id="ARBA00022840"/>
    </source>
</evidence>
<dbReference type="InterPro" id="IPR011009">
    <property type="entry name" value="Kinase-like_dom_sf"/>
</dbReference>
<dbReference type="InterPro" id="IPR045270">
    <property type="entry name" value="STKc_AGC"/>
</dbReference>
<sequence>MDSDHVYPAMSSLLKKKTGFLGMWKTVLCTYIEGVLTIYNGTSERSDKKEIHIDSSVVISYTPNGTSRKFTIQIPNEEPILLTSDDPELTIAWIQALRAETYTESTGLSMNNFNIIATIGRGFFGKVLLVSLPSTNELFAVKIVKKKYLADNGKTQTILAERNILFKANNDFIVKMKFAFQNPTKFYLGMEYVPGGDLFHILDQYTTLKLEAARLYIAEIAIALDYLHSIGVVYRDLKPENVLIDKEGHVKLCDFGLSKELNFNAETTTFCGTTEYIAPEIIQQKPYSYPVDWWALGILTYEILFGDTPFVNPNQRITMTSIISSPPRIPKCPDFVSDFILRLLVKDPAKRATLNDLKGHPFWGELDFELVKQKKYTPFFIPPEGPNPYCNFDQEFTAEPATDSPATPLSLESPTSEVTGFSFTSSEIQNIPDLPPSSILTLEPIPLD</sequence>
<dbReference type="OMA" id="REHSILM"/>
<gene>
    <name evidence="13" type="ORF">TVAG_352330</name>
</gene>
<evidence type="ECO:0000256" key="4">
    <source>
        <dbReference type="ARBA" id="ARBA00022679"/>
    </source>
</evidence>
<dbReference type="CDD" id="cd00821">
    <property type="entry name" value="PH"/>
    <property type="match status" value="1"/>
</dbReference>
<dbReference type="SMART" id="SM00233">
    <property type="entry name" value="PH"/>
    <property type="match status" value="1"/>
</dbReference>
<dbReference type="AlphaFoldDB" id="A2FZ96"/>
<dbReference type="InterPro" id="IPR000719">
    <property type="entry name" value="Prot_kinase_dom"/>
</dbReference>
<dbReference type="STRING" id="5722.A2FZ96"/>
<accession>A2FZ96</accession>
<evidence type="ECO:0000313" key="13">
    <source>
        <dbReference type="EMBL" id="EAX89765.1"/>
    </source>
</evidence>
<name>A2FZ96_TRIV3</name>
<dbReference type="EMBL" id="DS114168">
    <property type="protein sequence ID" value="EAX89765.1"/>
    <property type="molecule type" value="Genomic_DNA"/>
</dbReference>
<evidence type="ECO:0000256" key="8">
    <source>
        <dbReference type="PROSITE-ProRule" id="PRU10141"/>
    </source>
</evidence>
<dbReference type="Gene3D" id="2.30.29.30">
    <property type="entry name" value="Pleckstrin-homology domain (PH domain)/Phosphotyrosine-binding domain (PTB)"/>
    <property type="match status" value="1"/>
</dbReference>
<dbReference type="InterPro" id="IPR000961">
    <property type="entry name" value="AGC-kinase_C"/>
</dbReference>
<dbReference type="GO" id="GO:0005524">
    <property type="term" value="F:ATP binding"/>
    <property type="evidence" value="ECO:0007669"/>
    <property type="project" value="UniProtKB-UniRule"/>
</dbReference>
<dbReference type="PROSITE" id="PS51285">
    <property type="entry name" value="AGC_KINASE_CTER"/>
    <property type="match status" value="1"/>
</dbReference>
<dbReference type="SUPFAM" id="SSF50729">
    <property type="entry name" value="PH domain-like"/>
    <property type="match status" value="1"/>
</dbReference>
<comment type="similarity">
    <text evidence="1">Belongs to the protein kinase superfamily. AGC Ser/Thr protein kinase family. RAC subfamily.</text>
</comment>
<evidence type="ECO:0000256" key="9">
    <source>
        <dbReference type="RuleBase" id="RU000304"/>
    </source>
</evidence>
<dbReference type="FunFam" id="3.30.200.20:FF:000771">
    <property type="entry name" value="AGC family protein kinase"/>
    <property type="match status" value="1"/>
</dbReference>
<feature type="domain" description="PH" evidence="10">
    <location>
        <begin position="7"/>
        <end position="102"/>
    </location>
</feature>
<dbReference type="PROSITE" id="PS00107">
    <property type="entry name" value="PROTEIN_KINASE_ATP"/>
    <property type="match status" value="1"/>
</dbReference>
<dbReference type="SMR" id="A2FZ96"/>
<dbReference type="Gene3D" id="1.10.510.10">
    <property type="entry name" value="Transferase(Phosphotransferase) domain 1"/>
    <property type="match status" value="1"/>
</dbReference>
<dbReference type="VEuPathDB" id="TrichDB:TVAG_352330"/>
<keyword evidence="4" id="KW-0808">Transferase</keyword>
<dbReference type="InterPro" id="IPR008271">
    <property type="entry name" value="Ser/Thr_kinase_AS"/>
</dbReference>
<dbReference type="PANTHER" id="PTHR24351">
    <property type="entry name" value="RIBOSOMAL PROTEIN S6 KINASE"/>
    <property type="match status" value="1"/>
</dbReference>
<keyword evidence="5 8" id="KW-0547">Nucleotide-binding</keyword>
<dbReference type="PROSITE" id="PS50003">
    <property type="entry name" value="PH_DOMAIN"/>
    <property type="match status" value="1"/>
</dbReference>
<evidence type="ECO:0000256" key="2">
    <source>
        <dbReference type="ARBA" id="ARBA00022527"/>
    </source>
</evidence>
<dbReference type="VEuPathDB" id="TrichDB:TVAGG3_1022290"/>
<dbReference type="Gene3D" id="3.30.200.20">
    <property type="entry name" value="Phosphorylase Kinase, domain 1"/>
    <property type="match status" value="1"/>
</dbReference>
<reference evidence="13" key="1">
    <citation type="submission" date="2006-10" db="EMBL/GenBank/DDBJ databases">
        <authorList>
            <person name="Amadeo P."/>
            <person name="Zhao Q."/>
            <person name="Wortman J."/>
            <person name="Fraser-Liggett C."/>
            <person name="Carlton J."/>
        </authorList>
    </citation>
    <scope>NUCLEOTIDE SEQUENCE</scope>
    <source>
        <strain evidence="13">G3</strain>
    </source>
</reference>
<dbReference type="RefSeq" id="XP_001302695.1">
    <property type="nucleotide sequence ID" value="XM_001302694.1"/>
</dbReference>
<evidence type="ECO:0000259" key="12">
    <source>
        <dbReference type="PROSITE" id="PS51285"/>
    </source>
</evidence>
<dbReference type="PROSITE" id="PS00108">
    <property type="entry name" value="PROTEIN_KINASE_ST"/>
    <property type="match status" value="1"/>
</dbReference>
<proteinExistence type="inferred from homology"/>
<dbReference type="FunFam" id="2.30.29.30:FF:000350">
    <property type="entry name" value="AGC family protein kinase"/>
    <property type="match status" value="1"/>
</dbReference>
<reference evidence="13" key="2">
    <citation type="journal article" date="2007" name="Science">
        <title>Draft genome sequence of the sexually transmitted pathogen Trichomonas vaginalis.</title>
        <authorList>
            <person name="Carlton J.M."/>
            <person name="Hirt R.P."/>
            <person name="Silva J.C."/>
            <person name="Delcher A.L."/>
            <person name="Schatz M."/>
            <person name="Zhao Q."/>
            <person name="Wortman J.R."/>
            <person name="Bidwell S.L."/>
            <person name="Alsmark U.C.M."/>
            <person name="Besteiro S."/>
            <person name="Sicheritz-Ponten T."/>
            <person name="Noel C.J."/>
            <person name="Dacks J.B."/>
            <person name="Foster P.G."/>
            <person name="Simillion C."/>
            <person name="Van de Peer Y."/>
            <person name="Miranda-Saavedra D."/>
            <person name="Barton G.J."/>
            <person name="Westrop G.D."/>
            <person name="Mueller S."/>
            <person name="Dessi D."/>
            <person name="Fiori P.L."/>
            <person name="Ren Q."/>
            <person name="Paulsen I."/>
            <person name="Zhang H."/>
            <person name="Bastida-Corcuera F.D."/>
            <person name="Simoes-Barbosa A."/>
            <person name="Brown M.T."/>
            <person name="Hayes R.D."/>
            <person name="Mukherjee M."/>
            <person name="Okumura C.Y."/>
            <person name="Schneider R."/>
            <person name="Smith A.J."/>
            <person name="Vanacova S."/>
            <person name="Villalvazo M."/>
            <person name="Haas B.J."/>
            <person name="Pertea M."/>
            <person name="Feldblyum T.V."/>
            <person name="Utterback T.R."/>
            <person name="Shu C.L."/>
            <person name="Osoegawa K."/>
            <person name="de Jong P.J."/>
            <person name="Hrdy I."/>
            <person name="Horvathova L."/>
            <person name="Zubacova Z."/>
            <person name="Dolezal P."/>
            <person name="Malik S.B."/>
            <person name="Logsdon J.M. Jr."/>
            <person name="Henze K."/>
            <person name="Gupta A."/>
            <person name="Wang C.C."/>
            <person name="Dunne R.L."/>
            <person name="Upcroft J.A."/>
            <person name="Upcroft P."/>
            <person name="White O."/>
            <person name="Salzberg S.L."/>
            <person name="Tang P."/>
            <person name="Chiu C.-H."/>
            <person name="Lee Y.-S."/>
            <person name="Embley T.M."/>
            <person name="Coombs G.H."/>
            <person name="Mottram J.C."/>
            <person name="Tachezy J."/>
            <person name="Fraser-Liggett C.M."/>
            <person name="Johnson P.J."/>
        </authorList>
    </citation>
    <scope>NUCLEOTIDE SEQUENCE [LARGE SCALE GENOMIC DNA]</scope>
    <source>
        <strain evidence="13">G3</strain>
    </source>
</reference>
<dbReference type="Proteomes" id="UP000001542">
    <property type="component" value="Unassembled WGS sequence"/>
</dbReference>
<dbReference type="InterPro" id="IPR011993">
    <property type="entry name" value="PH-like_dom_sf"/>
</dbReference>